<keyword evidence="3" id="KW-1185">Reference proteome</keyword>
<dbReference type="OrthoDB" id="678688at2"/>
<organism evidence="2 3">
    <name type="scientific">Chitinophaga jiangningensis</name>
    <dbReference type="NCBI Taxonomy" id="1419482"/>
    <lineage>
        <taxon>Bacteria</taxon>
        <taxon>Pseudomonadati</taxon>
        <taxon>Bacteroidota</taxon>
        <taxon>Chitinophagia</taxon>
        <taxon>Chitinophagales</taxon>
        <taxon>Chitinophagaceae</taxon>
        <taxon>Chitinophaga</taxon>
    </lineage>
</organism>
<dbReference type="Proteomes" id="UP000184420">
    <property type="component" value="Unassembled WGS sequence"/>
</dbReference>
<evidence type="ECO:0000313" key="3">
    <source>
        <dbReference type="Proteomes" id="UP000184420"/>
    </source>
</evidence>
<protein>
    <submittedName>
        <fullName evidence="2">Uncharacterized protein</fullName>
    </submittedName>
</protein>
<dbReference type="AlphaFoldDB" id="A0A1M7B3H6"/>
<reference evidence="2 3" key="1">
    <citation type="submission" date="2016-11" db="EMBL/GenBank/DDBJ databases">
        <authorList>
            <person name="Jaros S."/>
            <person name="Januszkiewicz K."/>
            <person name="Wedrychowicz H."/>
        </authorList>
    </citation>
    <scope>NUCLEOTIDE SEQUENCE [LARGE SCALE GENOMIC DNA]</scope>
    <source>
        <strain evidence="2 3">DSM 27406</strain>
    </source>
</reference>
<dbReference type="RefSeq" id="WP_073080355.1">
    <property type="nucleotide sequence ID" value="NZ_FRBL01000003.1"/>
</dbReference>
<dbReference type="EMBL" id="FRBL01000003">
    <property type="protein sequence ID" value="SHL49487.1"/>
    <property type="molecule type" value="Genomic_DNA"/>
</dbReference>
<dbReference type="STRING" id="1419482.SAMN05444266_103513"/>
<feature type="transmembrane region" description="Helical" evidence="1">
    <location>
        <begin position="50"/>
        <end position="67"/>
    </location>
</feature>
<name>A0A1M7B3H6_9BACT</name>
<feature type="transmembrane region" description="Helical" evidence="1">
    <location>
        <begin position="106"/>
        <end position="125"/>
    </location>
</feature>
<keyword evidence="1" id="KW-1133">Transmembrane helix</keyword>
<sequence length="130" mass="14381">MAKTRIFGIVASLAVIICAFLPWSEINDTHLTHLVFTGVNTAGSNYGEPGKLNIFLATAALIFFAIRKKWTLRVNLFICGFMLAWTFRNVMIFGRCEIGICPQTHPALYISLAAAIVAFVSVLLTRTDKN</sequence>
<accession>A0A1M7B3H6</accession>
<feature type="transmembrane region" description="Helical" evidence="1">
    <location>
        <begin position="74"/>
        <end position="94"/>
    </location>
</feature>
<gene>
    <name evidence="2" type="ORF">SAMN05444266_103513</name>
</gene>
<evidence type="ECO:0000256" key="1">
    <source>
        <dbReference type="SAM" id="Phobius"/>
    </source>
</evidence>
<keyword evidence="1" id="KW-0812">Transmembrane</keyword>
<keyword evidence="1" id="KW-0472">Membrane</keyword>
<evidence type="ECO:0000313" key="2">
    <source>
        <dbReference type="EMBL" id="SHL49487.1"/>
    </source>
</evidence>
<proteinExistence type="predicted"/>